<dbReference type="OrthoDB" id="2016320at2759"/>
<reference evidence="2" key="2">
    <citation type="submission" date="2025-08" db="UniProtKB">
        <authorList>
            <consortium name="RefSeq"/>
        </authorList>
    </citation>
    <scope>IDENTIFICATION</scope>
    <source>
        <tissue evidence="2">Leaf</tissue>
    </source>
</reference>
<evidence type="ECO:0000313" key="1">
    <source>
        <dbReference type="Proteomes" id="UP000515151"/>
    </source>
</evidence>
<protein>
    <submittedName>
        <fullName evidence="2">Uncharacterized protein LOC116197655</fullName>
    </submittedName>
</protein>
<dbReference type="AlphaFoldDB" id="A0A6P8CHY4"/>
<dbReference type="GeneID" id="116197655"/>
<dbReference type="Gene3D" id="1.25.40.10">
    <property type="entry name" value="Tetratricopeptide repeat domain"/>
    <property type="match status" value="1"/>
</dbReference>
<sequence length="401" mass="44496">MQAISRARRLQSLLKTSLRPSSARLGCLNDGGIIQSSCGDPQQISRYQSSYSALGSLRFSGLVQDNGLGAARHLIIPSASYSSSASTDADGPRDTVKELHEKILESVNTKRTMAPNAWTWSMIDNCRNPEDIKLLFDALEKLRRFRLSNLRIHENFNCHLCREVAKACVRVGALDFAKKTLWKHNVYGLTPSIASAHHLLSHAKQHNDAKLLEEVMKLVKRNDLPLQPGTADIVFSICYNTNNWDLLAKYSKRFVKAGVKLHRAAFDIWMNFAAKRGDVQSLWKIEELRSQSTKQHTPGTAIACAKGLLLEGKPDEAAAIVHAINESLPDTKQGSIVVELQKLVSEWPLEVIKHQKPEDRKALAAALKSHIPAMVNSLLNTTGLQVTVNMEDLIKAEEISA</sequence>
<dbReference type="Proteomes" id="UP000515151">
    <property type="component" value="Chromosome 2"/>
</dbReference>
<name>A0A6P8CHY4_PUNGR</name>
<organism evidence="1 2">
    <name type="scientific">Punica granatum</name>
    <name type="common">Pomegranate</name>
    <dbReference type="NCBI Taxonomy" id="22663"/>
    <lineage>
        <taxon>Eukaryota</taxon>
        <taxon>Viridiplantae</taxon>
        <taxon>Streptophyta</taxon>
        <taxon>Embryophyta</taxon>
        <taxon>Tracheophyta</taxon>
        <taxon>Spermatophyta</taxon>
        <taxon>Magnoliopsida</taxon>
        <taxon>eudicotyledons</taxon>
        <taxon>Gunneridae</taxon>
        <taxon>Pentapetalae</taxon>
        <taxon>rosids</taxon>
        <taxon>malvids</taxon>
        <taxon>Myrtales</taxon>
        <taxon>Lythraceae</taxon>
        <taxon>Punica</taxon>
    </lineage>
</organism>
<proteinExistence type="predicted"/>
<dbReference type="RefSeq" id="XP_031383707.1">
    <property type="nucleotide sequence ID" value="XM_031527847.1"/>
</dbReference>
<accession>A0A6P8CHY4</accession>
<dbReference type="PANTHER" id="PTHR47604:SF1">
    <property type="entry name" value="ADENYLYL CYCLASE"/>
    <property type="match status" value="1"/>
</dbReference>
<reference evidence="1" key="1">
    <citation type="journal article" date="2020" name="Plant Biotechnol. J.">
        <title>The pomegranate (Punica granatum L.) draft genome dissects genetic divergence between soft- and hard-seeded cultivars.</title>
        <authorList>
            <person name="Luo X."/>
            <person name="Li H."/>
            <person name="Wu Z."/>
            <person name="Yao W."/>
            <person name="Zhao P."/>
            <person name="Cao D."/>
            <person name="Yu H."/>
            <person name="Li K."/>
            <person name="Poudel K."/>
            <person name="Zhao D."/>
            <person name="Zhang F."/>
            <person name="Xia X."/>
            <person name="Chen L."/>
            <person name="Wang Q."/>
            <person name="Jing D."/>
            <person name="Cao S."/>
        </authorList>
    </citation>
    <scope>NUCLEOTIDE SEQUENCE [LARGE SCALE GENOMIC DNA]</scope>
    <source>
        <strain evidence="1">cv. Tunisia</strain>
    </source>
</reference>
<keyword evidence="1" id="KW-1185">Reference proteome</keyword>
<evidence type="ECO:0000313" key="2">
    <source>
        <dbReference type="RefSeq" id="XP_031383707.1"/>
    </source>
</evidence>
<gene>
    <name evidence="2" type="primary">LOC116197655</name>
</gene>
<dbReference type="PANTHER" id="PTHR47604">
    <property type="entry name" value="ADENYLYL CYCLASE"/>
    <property type="match status" value="1"/>
</dbReference>
<dbReference type="InterPro" id="IPR011990">
    <property type="entry name" value="TPR-like_helical_dom_sf"/>
</dbReference>